<keyword evidence="2" id="KW-1185">Reference proteome</keyword>
<dbReference type="AlphaFoldDB" id="A0AAV8VLU2"/>
<comment type="caution">
    <text evidence="1">The sequence shown here is derived from an EMBL/GenBank/DDBJ whole genome shotgun (WGS) entry which is preliminary data.</text>
</comment>
<accession>A0AAV8VLU2</accession>
<organism evidence="1 2">
    <name type="scientific">Exocentrus adspersus</name>
    <dbReference type="NCBI Taxonomy" id="1586481"/>
    <lineage>
        <taxon>Eukaryota</taxon>
        <taxon>Metazoa</taxon>
        <taxon>Ecdysozoa</taxon>
        <taxon>Arthropoda</taxon>
        <taxon>Hexapoda</taxon>
        <taxon>Insecta</taxon>
        <taxon>Pterygota</taxon>
        <taxon>Neoptera</taxon>
        <taxon>Endopterygota</taxon>
        <taxon>Coleoptera</taxon>
        <taxon>Polyphaga</taxon>
        <taxon>Cucujiformia</taxon>
        <taxon>Chrysomeloidea</taxon>
        <taxon>Cerambycidae</taxon>
        <taxon>Lamiinae</taxon>
        <taxon>Acanthocinini</taxon>
        <taxon>Exocentrus</taxon>
    </lineage>
</organism>
<evidence type="ECO:0008006" key="3">
    <source>
        <dbReference type="Google" id="ProtNLM"/>
    </source>
</evidence>
<dbReference type="PANTHER" id="PTHR45823:SF1">
    <property type="entry name" value="T-SNARE COILED-COIL HOMOLOGY DOMAIN-CONTAINING PROTEIN"/>
    <property type="match status" value="1"/>
</dbReference>
<protein>
    <recommendedName>
        <fullName evidence="3">Retrotransposon gag domain-containing protein</fullName>
    </recommendedName>
</protein>
<sequence>MLSVTDLRQFWSRHCAPPPNNCHRSLKVPTYDRKVSWNTYIRQFQAITCNWTEEEKRTSLIAALRGEALEVLRTIPEGSLSYANITAALEMRYRDAHLQEVYRVQLRSRRQWVEESIQEYEMDISRMVNLAYPAAPAKFLEQLTVSNFIDGLRGPEISQAIRLARYRTDSGALAQAIEIKAAKKASRAAIR</sequence>
<evidence type="ECO:0000313" key="2">
    <source>
        <dbReference type="Proteomes" id="UP001159042"/>
    </source>
</evidence>
<evidence type="ECO:0000313" key="1">
    <source>
        <dbReference type="EMBL" id="KAJ8915287.1"/>
    </source>
</evidence>
<dbReference type="PANTHER" id="PTHR45823">
    <property type="entry name" value="T-SNARE COILED-COIL HOMOLOGY DOMAIN-CONTAINING PROTEIN"/>
    <property type="match status" value="1"/>
</dbReference>
<reference evidence="1 2" key="1">
    <citation type="journal article" date="2023" name="Insect Mol. Biol.">
        <title>Genome sequencing provides insights into the evolution of gene families encoding plant cell wall-degrading enzymes in longhorned beetles.</title>
        <authorList>
            <person name="Shin N.R."/>
            <person name="Okamura Y."/>
            <person name="Kirsch R."/>
            <person name="Pauchet Y."/>
        </authorList>
    </citation>
    <scope>NUCLEOTIDE SEQUENCE [LARGE SCALE GENOMIC DNA]</scope>
    <source>
        <strain evidence="1">EAD_L_NR</strain>
    </source>
</reference>
<proteinExistence type="predicted"/>
<gene>
    <name evidence="1" type="ORF">NQ315_014795</name>
</gene>
<name>A0AAV8VLU2_9CUCU</name>
<dbReference type="EMBL" id="JANEYG010000055">
    <property type="protein sequence ID" value="KAJ8915287.1"/>
    <property type="molecule type" value="Genomic_DNA"/>
</dbReference>
<dbReference type="Proteomes" id="UP001159042">
    <property type="component" value="Unassembled WGS sequence"/>
</dbReference>